<feature type="domain" description="Type II secretion system protein GspE N-terminal" evidence="6">
    <location>
        <begin position="309"/>
        <end position="394"/>
    </location>
</feature>
<sequence length="1017" mass="110359">MSQISLPSLSLVPTPDELRRGTGALPVQAPGKASASKKSFAWPTPPLAAYPLPVPALEPEPCEIEGRTGNLMAGLMVSFEPEEGLVRVQVPPERVPMALRFNQIRRLTLKRSLAPLSAAMVADAAGDPPDQVLAHHQSQSYTVQLMGGASMAGRTVGHVEMPVGLFLFAPLDGLGSVQRIFVPRVAIEQFQIGERLGQMLIEQQATTPEQLEQVLLQQQTQRQKKLGEQLVERQIVTPEQLLTALDKQARMPSVRLGEALVALGYLTDKQLQEALQLQRTDRVQPLGELLVEKGLVEGEQLRIALARKMGYPVVDVAGFPVDPALIPLLPAPAARRLQVLPLMRRGGRLVVAMHDASQQSVIEELQRLTQSHIAPTLAGGTGLAEAIERAYSQVTSDLIEYTPVDDLPARRTPMPPAHFPAAALRRAAGPSVDLPVELPVTVPTLPPPAPPVVVQDTLRPNEGPMSVADAADAGFPLISLEAMGVEVTELTGLAGHDAADLPHPVDHTPTQPLAHPSDPHAAATHEHAEVDLPITVPAGWPVDAPTVDVTPAQAPSIEARHAEPAPVAAPSPGKPVPRHERQAQAAAADAEASSRARSSADRHESPLLQTLANLVLDALGRGASSVQIETLGPDDKLQVRLRRNGRLEPHTDLPATYRVPLIARIKALCELDVSETRRPQEGRLAFGRLVPQHKIDLRVHVLPTQNGLEDVVIGLPSRLKPMALDALGMAAPEVERLKGLLDRPAGLILCVGPARSGRTTSLHASLAHLNRPERRIWTLEDRIELTQPGLRQMQVHPDEGQTYESGLRTLLNTDADVLMVGHIGDVGTARVAVDAALQGRLVIGAMTGRNACDAVMRLMDQGVTPWDLSDALLGVHSQRLLRRMCSACRMSRSAKETEIEEWVEGYFHGAVVADPLPEREALLRSWLERFGREGRLRRFQSPGCERCGHTGQRGRLAVHELLVVTRELRRLIRAGAPAWNLQRQAQKDGMRTLRQEAVEKMVAGQITLDEVRTVLDL</sequence>
<name>B1Y3Z9_LEPCP</name>
<dbReference type="PANTHER" id="PTHR30258">
    <property type="entry name" value="TYPE II SECRETION SYSTEM PROTEIN GSPE-RELATED"/>
    <property type="match status" value="1"/>
</dbReference>
<dbReference type="KEGG" id="lch:Lcho_1124"/>
<dbReference type="eggNOG" id="COG2804">
    <property type="taxonomic scope" value="Bacteria"/>
</dbReference>
<keyword evidence="2" id="KW-0547">Nucleotide-binding</keyword>
<dbReference type="GO" id="GO:0005886">
    <property type="term" value="C:plasma membrane"/>
    <property type="evidence" value="ECO:0007669"/>
    <property type="project" value="TreeGrafter"/>
</dbReference>
<evidence type="ECO:0000256" key="4">
    <source>
        <dbReference type="SAM" id="MobiDB-lite"/>
    </source>
</evidence>
<evidence type="ECO:0000259" key="5">
    <source>
        <dbReference type="Pfam" id="PF00437"/>
    </source>
</evidence>
<feature type="region of interest" description="Disordered" evidence="4">
    <location>
        <begin position="559"/>
        <end position="605"/>
    </location>
</feature>
<dbReference type="RefSeq" id="WP_012346155.1">
    <property type="nucleotide sequence ID" value="NC_010524.1"/>
</dbReference>
<dbReference type="InterPro" id="IPR027417">
    <property type="entry name" value="P-loop_NTPase"/>
</dbReference>
<dbReference type="GO" id="GO:0016887">
    <property type="term" value="F:ATP hydrolysis activity"/>
    <property type="evidence" value="ECO:0007669"/>
    <property type="project" value="TreeGrafter"/>
</dbReference>
<feature type="region of interest" description="Disordered" evidence="4">
    <location>
        <begin position="1"/>
        <end position="30"/>
    </location>
</feature>
<dbReference type="InterPro" id="IPR001482">
    <property type="entry name" value="T2SS/T4SS_dom"/>
</dbReference>
<accession>B1Y3Z9</accession>
<organism evidence="7 8">
    <name type="scientific">Leptothrix cholodnii (strain ATCC 51168 / LMG 8142 / SP-6)</name>
    <name type="common">Leptothrix discophora (strain SP-6)</name>
    <dbReference type="NCBI Taxonomy" id="395495"/>
    <lineage>
        <taxon>Bacteria</taxon>
        <taxon>Pseudomonadati</taxon>
        <taxon>Pseudomonadota</taxon>
        <taxon>Betaproteobacteria</taxon>
        <taxon>Burkholderiales</taxon>
        <taxon>Sphaerotilaceae</taxon>
        <taxon>Leptothrix</taxon>
    </lineage>
</organism>
<dbReference type="EMBL" id="CP001013">
    <property type="protein sequence ID" value="ACB33393.1"/>
    <property type="molecule type" value="Genomic_DNA"/>
</dbReference>
<evidence type="ECO:0000256" key="1">
    <source>
        <dbReference type="ARBA" id="ARBA00006611"/>
    </source>
</evidence>
<dbReference type="SUPFAM" id="SSF160246">
    <property type="entry name" value="EspE N-terminal domain-like"/>
    <property type="match status" value="2"/>
</dbReference>
<reference evidence="7 8" key="1">
    <citation type="submission" date="2008-03" db="EMBL/GenBank/DDBJ databases">
        <title>Complete sequence of Leptothrix cholodnii SP-6.</title>
        <authorList>
            <consortium name="US DOE Joint Genome Institute"/>
            <person name="Copeland A."/>
            <person name="Lucas S."/>
            <person name="Lapidus A."/>
            <person name="Glavina del Rio T."/>
            <person name="Dalin E."/>
            <person name="Tice H."/>
            <person name="Bruce D."/>
            <person name="Goodwin L."/>
            <person name="Pitluck S."/>
            <person name="Chertkov O."/>
            <person name="Brettin T."/>
            <person name="Detter J.C."/>
            <person name="Han C."/>
            <person name="Kuske C.R."/>
            <person name="Schmutz J."/>
            <person name="Larimer F."/>
            <person name="Land M."/>
            <person name="Hauser L."/>
            <person name="Kyrpides N."/>
            <person name="Lykidis A."/>
            <person name="Emerson D."/>
            <person name="Richardson P."/>
        </authorList>
    </citation>
    <scope>NUCLEOTIDE SEQUENCE [LARGE SCALE GENOMIC DNA]</scope>
    <source>
        <strain evidence="8">ATCC 51168 / LMG 8142 / SP-6</strain>
    </source>
</reference>
<protein>
    <submittedName>
        <fullName evidence="7">General secretory system II protein E domain protein</fullName>
    </submittedName>
</protein>
<gene>
    <name evidence="7" type="ordered locus">Lcho_1124</name>
</gene>
<dbReference type="Pfam" id="PF05157">
    <property type="entry name" value="MshEN"/>
    <property type="match status" value="1"/>
</dbReference>
<feature type="domain" description="Bacterial type II secretion system protein E" evidence="5">
    <location>
        <begin position="603"/>
        <end position="1011"/>
    </location>
</feature>
<feature type="compositionally biased region" description="Basic and acidic residues" evidence="4">
    <location>
        <begin position="497"/>
        <end position="506"/>
    </location>
</feature>
<dbReference type="Gene3D" id="3.40.50.300">
    <property type="entry name" value="P-loop containing nucleotide triphosphate hydrolases"/>
    <property type="match status" value="1"/>
</dbReference>
<dbReference type="STRING" id="395495.Lcho_1124"/>
<evidence type="ECO:0000313" key="8">
    <source>
        <dbReference type="Proteomes" id="UP000001693"/>
    </source>
</evidence>
<dbReference type="Gene3D" id="3.30.450.90">
    <property type="match status" value="1"/>
</dbReference>
<dbReference type="AlphaFoldDB" id="B1Y3Z9"/>
<keyword evidence="3" id="KW-0067">ATP-binding</keyword>
<dbReference type="GO" id="GO:0005524">
    <property type="term" value="F:ATP binding"/>
    <property type="evidence" value="ECO:0007669"/>
    <property type="project" value="UniProtKB-KW"/>
</dbReference>
<dbReference type="HOGENOM" id="CLU_013446_10_1_4"/>
<dbReference type="SUPFAM" id="SSF52540">
    <property type="entry name" value="P-loop containing nucleoside triphosphate hydrolases"/>
    <property type="match status" value="1"/>
</dbReference>
<dbReference type="Gene3D" id="3.30.300.160">
    <property type="entry name" value="Type II secretion system, protein E, N-terminal domain"/>
    <property type="match status" value="1"/>
</dbReference>
<proteinExistence type="inferred from homology"/>
<keyword evidence="8" id="KW-1185">Reference proteome</keyword>
<evidence type="ECO:0000259" key="6">
    <source>
        <dbReference type="Pfam" id="PF05157"/>
    </source>
</evidence>
<dbReference type="Pfam" id="PF00437">
    <property type="entry name" value="T2SSE"/>
    <property type="match status" value="1"/>
</dbReference>
<dbReference type="InterPro" id="IPR007831">
    <property type="entry name" value="T2SS_GspE_N"/>
</dbReference>
<dbReference type="PANTHER" id="PTHR30258:SF2">
    <property type="entry name" value="COMG OPERON PROTEIN 1"/>
    <property type="match status" value="1"/>
</dbReference>
<evidence type="ECO:0000313" key="7">
    <source>
        <dbReference type="EMBL" id="ACB33393.1"/>
    </source>
</evidence>
<dbReference type="InterPro" id="IPR037257">
    <property type="entry name" value="T2SS_E_N_sf"/>
</dbReference>
<evidence type="ECO:0000256" key="2">
    <source>
        <dbReference type="ARBA" id="ARBA00022741"/>
    </source>
</evidence>
<comment type="similarity">
    <text evidence="1">Belongs to the GSP E family.</text>
</comment>
<dbReference type="Proteomes" id="UP000001693">
    <property type="component" value="Chromosome"/>
</dbReference>
<evidence type="ECO:0000256" key="3">
    <source>
        <dbReference type="ARBA" id="ARBA00022840"/>
    </source>
</evidence>
<feature type="compositionally biased region" description="Basic and acidic residues" evidence="4">
    <location>
        <begin position="592"/>
        <end position="605"/>
    </location>
</feature>
<feature type="region of interest" description="Disordered" evidence="4">
    <location>
        <begin position="496"/>
        <end position="523"/>
    </location>
</feature>